<gene>
    <name evidence="2" type="ORF">KO481_32010</name>
</gene>
<protein>
    <submittedName>
        <fullName evidence="2">DUF4190 domain-containing protein</fullName>
    </submittedName>
</protein>
<keyword evidence="1" id="KW-0812">Transmembrane</keyword>
<dbReference type="Proteomes" id="UP000733379">
    <property type="component" value="Unassembled WGS sequence"/>
</dbReference>
<dbReference type="RefSeq" id="WP_215922206.1">
    <property type="nucleotide sequence ID" value="NZ_JAHKNI010000013.1"/>
</dbReference>
<feature type="transmembrane region" description="Helical" evidence="1">
    <location>
        <begin position="68"/>
        <end position="101"/>
    </location>
</feature>
<evidence type="ECO:0000313" key="3">
    <source>
        <dbReference type="Proteomes" id="UP000733379"/>
    </source>
</evidence>
<organism evidence="2 3">
    <name type="scientific">Nocardia albiluteola</name>
    <dbReference type="NCBI Taxonomy" id="2842303"/>
    <lineage>
        <taxon>Bacteria</taxon>
        <taxon>Bacillati</taxon>
        <taxon>Actinomycetota</taxon>
        <taxon>Actinomycetes</taxon>
        <taxon>Mycobacteriales</taxon>
        <taxon>Nocardiaceae</taxon>
        <taxon>Nocardia</taxon>
    </lineage>
</organism>
<keyword evidence="1" id="KW-0472">Membrane</keyword>
<feature type="transmembrane region" description="Helical" evidence="1">
    <location>
        <begin position="27"/>
        <end position="47"/>
    </location>
</feature>
<comment type="caution">
    <text evidence="2">The sequence shown here is derived from an EMBL/GenBank/DDBJ whole genome shotgun (WGS) entry which is preliminary data.</text>
</comment>
<dbReference type="EMBL" id="JAHKNI010000013">
    <property type="protein sequence ID" value="MBU3066129.1"/>
    <property type="molecule type" value="Genomic_DNA"/>
</dbReference>
<sequence>MNYPPAQPPYGYGPQFRPPDHPQATTILVLGILGFFCGVLGPFAWVMGRRALTEIDASGGTLGGRSNVQVGYILGIVTSILFALSLIFLIVYFIIIGVLIAHVSTTPAP</sequence>
<keyword evidence="3" id="KW-1185">Reference proteome</keyword>
<proteinExistence type="predicted"/>
<name>A0ABS6B7A6_9NOCA</name>
<reference evidence="2 3" key="1">
    <citation type="submission" date="2021-06" db="EMBL/GenBank/DDBJ databases">
        <title>Actinomycetes sequencing.</title>
        <authorList>
            <person name="Shan Q."/>
        </authorList>
    </citation>
    <scope>NUCLEOTIDE SEQUENCE [LARGE SCALE GENOMIC DNA]</scope>
    <source>
        <strain evidence="2 3">NEAU-G5</strain>
    </source>
</reference>
<evidence type="ECO:0000256" key="1">
    <source>
        <dbReference type="SAM" id="Phobius"/>
    </source>
</evidence>
<keyword evidence="1" id="KW-1133">Transmembrane helix</keyword>
<accession>A0ABS6B7A6</accession>
<evidence type="ECO:0000313" key="2">
    <source>
        <dbReference type="EMBL" id="MBU3066129.1"/>
    </source>
</evidence>